<accession>A0AAJ2VU44</accession>
<reference evidence="2 4" key="1">
    <citation type="submission" date="2023-11" db="EMBL/GenBank/DDBJ databases">
        <title>Scandinavium wanjuensis sp. nov., isolated from lettuce South Korea.</title>
        <authorList>
            <person name="Park J."/>
            <person name="Park S."/>
            <person name="Oh K.K."/>
            <person name="Cho G.S."/>
            <person name="Franz C.M.A.P."/>
        </authorList>
    </citation>
    <scope>NUCLEOTIDE SEQUENCE</scope>
    <source>
        <strain evidence="2">V105_12</strain>
        <strain evidence="3 4">V105_6</strain>
    </source>
</reference>
<dbReference type="Proteomes" id="UP001275664">
    <property type="component" value="Unassembled WGS sequence"/>
</dbReference>
<name>A0AAJ2VU44_9ENTR</name>
<gene>
    <name evidence="3" type="ORF">SIK69_21280</name>
    <name evidence="2" type="ORF">SIL20_18410</name>
</gene>
<evidence type="ECO:0000256" key="1">
    <source>
        <dbReference type="SAM" id="SignalP"/>
    </source>
</evidence>
<evidence type="ECO:0000313" key="3">
    <source>
        <dbReference type="EMBL" id="MDX6042729.1"/>
    </source>
</evidence>
<feature type="chain" id="PRO_5042594220" evidence="1">
    <location>
        <begin position="26"/>
        <end position="107"/>
    </location>
</feature>
<dbReference type="EMBL" id="JAWXRD010000040">
    <property type="protein sequence ID" value="MDX6042729.1"/>
    <property type="molecule type" value="Genomic_DNA"/>
</dbReference>
<dbReference type="EMBL" id="JAWXRC010000042">
    <property type="protein sequence ID" value="MDX6033475.1"/>
    <property type="molecule type" value="Genomic_DNA"/>
</dbReference>
<dbReference type="Proteomes" id="UP001282336">
    <property type="component" value="Unassembled WGS sequence"/>
</dbReference>
<proteinExistence type="predicted"/>
<keyword evidence="4" id="KW-1185">Reference proteome</keyword>
<dbReference type="RefSeq" id="WP_319629926.1">
    <property type="nucleotide sequence ID" value="NZ_JAWXRB010000045.1"/>
</dbReference>
<comment type="caution">
    <text evidence="2">The sequence shown here is derived from an EMBL/GenBank/DDBJ whole genome shotgun (WGS) entry which is preliminary data.</text>
</comment>
<evidence type="ECO:0000313" key="2">
    <source>
        <dbReference type="EMBL" id="MDX6033475.1"/>
    </source>
</evidence>
<dbReference type="AlphaFoldDB" id="A0AAJ2VU44"/>
<sequence>MKTLTTKFCFALCLSSALLTGAATAASTQVNGGVIHFVGSIVEDPCNIATRSEQISLSCYRKGKMQTSTISYQQATVGKLMNNEMATVSMRYINPQKTLGVVTVAYR</sequence>
<feature type="signal peptide" evidence="1">
    <location>
        <begin position="1"/>
        <end position="25"/>
    </location>
</feature>
<evidence type="ECO:0000313" key="4">
    <source>
        <dbReference type="Proteomes" id="UP001275664"/>
    </source>
</evidence>
<organism evidence="2 5">
    <name type="scientific">Scandinavium lactucae</name>
    <dbReference type="NCBI Taxonomy" id="3095028"/>
    <lineage>
        <taxon>Bacteria</taxon>
        <taxon>Pseudomonadati</taxon>
        <taxon>Pseudomonadota</taxon>
        <taxon>Gammaproteobacteria</taxon>
        <taxon>Enterobacterales</taxon>
        <taxon>Enterobacteriaceae</taxon>
        <taxon>Scandinavium</taxon>
    </lineage>
</organism>
<protein>
    <submittedName>
        <fullName evidence="2">Type 1 fimbrial protein</fullName>
    </submittedName>
</protein>
<keyword evidence="1" id="KW-0732">Signal</keyword>
<evidence type="ECO:0000313" key="5">
    <source>
        <dbReference type="Proteomes" id="UP001282336"/>
    </source>
</evidence>